<dbReference type="RefSeq" id="WP_125486584.1">
    <property type="nucleotide sequence ID" value="NZ_RSDW01000001.1"/>
</dbReference>
<feature type="transmembrane region" description="Helical" evidence="1">
    <location>
        <begin position="45"/>
        <end position="64"/>
    </location>
</feature>
<feature type="transmembrane region" description="Helical" evidence="1">
    <location>
        <begin position="209"/>
        <end position="227"/>
    </location>
</feature>
<reference evidence="2 3" key="1">
    <citation type="submission" date="2018-12" db="EMBL/GenBank/DDBJ databases">
        <title>Sequencing of bacterial isolates from soil warming experiment in Harvard Forest, Massachusetts, USA.</title>
        <authorList>
            <person name="Deangelis K."/>
        </authorList>
    </citation>
    <scope>NUCLEOTIDE SEQUENCE [LARGE SCALE GENOMIC DNA]</scope>
    <source>
        <strain evidence="2 3">EB153</strain>
    </source>
</reference>
<evidence type="ECO:0000256" key="1">
    <source>
        <dbReference type="SAM" id="Phobius"/>
    </source>
</evidence>
<dbReference type="Proteomes" id="UP000269669">
    <property type="component" value="Unassembled WGS sequence"/>
</dbReference>
<sequence>MLDTGQNVVLAILFVGAALLFRWFLERLWPTVRRRAHNDIIGWQLGILGTTYAVILGFMLYTVWTNFGLAELNADNEANAIVNVYRLADGLPAQQREQLRHAARSYVDVVLEKDWPAMAQNNNESLESSQINQQLWQILMSVKAAEPTELTAEDHALYELSAVAEHRRIRLLQSTSRLPSILWWVLVFGGIVTIVSCCMFGAANTWLHGIQVFAFSLLVALVLLAIADIDRPFQGSVHVRDAAFRRAQQAMN</sequence>
<keyword evidence="3" id="KW-1185">Reference proteome</keyword>
<feature type="transmembrane region" description="Helical" evidence="1">
    <location>
        <begin position="7"/>
        <end position="25"/>
    </location>
</feature>
<dbReference type="EMBL" id="RSDW01000001">
    <property type="protein sequence ID" value="RSL18193.1"/>
    <property type="molecule type" value="Genomic_DNA"/>
</dbReference>
<keyword evidence="1" id="KW-0812">Transmembrane</keyword>
<proteinExistence type="predicted"/>
<evidence type="ECO:0000313" key="2">
    <source>
        <dbReference type="EMBL" id="RSL18193.1"/>
    </source>
</evidence>
<comment type="caution">
    <text evidence="2">The sequence shown here is derived from an EMBL/GenBank/DDBJ whole genome shotgun (WGS) entry which is preliminary data.</text>
</comment>
<evidence type="ECO:0000313" key="3">
    <source>
        <dbReference type="Proteomes" id="UP000269669"/>
    </source>
</evidence>
<name>A0A428MN88_9BACT</name>
<gene>
    <name evidence="2" type="ORF">EDE15_3750</name>
</gene>
<feature type="transmembrane region" description="Helical" evidence="1">
    <location>
        <begin position="181"/>
        <end position="203"/>
    </location>
</feature>
<keyword evidence="1" id="KW-0472">Membrane</keyword>
<organism evidence="2 3">
    <name type="scientific">Edaphobacter aggregans</name>
    <dbReference type="NCBI Taxonomy" id="570835"/>
    <lineage>
        <taxon>Bacteria</taxon>
        <taxon>Pseudomonadati</taxon>
        <taxon>Acidobacteriota</taxon>
        <taxon>Terriglobia</taxon>
        <taxon>Terriglobales</taxon>
        <taxon>Acidobacteriaceae</taxon>
        <taxon>Edaphobacter</taxon>
    </lineage>
</organism>
<dbReference type="InterPro" id="IPR025333">
    <property type="entry name" value="DUF4239"/>
</dbReference>
<dbReference type="AlphaFoldDB" id="A0A428MN88"/>
<protein>
    <submittedName>
        <fullName evidence="2">Uncharacterized protein DUF4239</fullName>
    </submittedName>
</protein>
<keyword evidence="1" id="KW-1133">Transmembrane helix</keyword>
<accession>A0A428MN88</accession>
<dbReference type="Pfam" id="PF14023">
    <property type="entry name" value="Bestrophin-like"/>
    <property type="match status" value="1"/>
</dbReference>
<dbReference type="OrthoDB" id="118329at2"/>